<dbReference type="PROSITE" id="PS51173">
    <property type="entry name" value="CBM2"/>
    <property type="match status" value="1"/>
</dbReference>
<dbReference type="PROSITE" id="PS50011">
    <property type="entry name" value="PROTEIN_KINASE_DOM"/>
    <property type="match status" value="1"/>
</dbReference>
<evidence type="ECO:0000256" key="7">
    <source>
        <dbReference type="ARBA" id="ARBA00047899"/>
    </source>
</evidence>
<dbReference type="InterPro" id="IPR008965">
    <property type="entry name" value="CBM2/CBM3_carb-bd_dom_sf"/>
</dbReference>
<evidence type="ECO:0000256" key="10">
    <source>
        <dbReference type="SAM" id="MobiDB-lite"/>
    </source>
</evidence>
<comment type="catalytic activity">
    <reaction evidence="8">
        <text>L-seryl-[protein] + ATP = O-phospho-L-seryl-[protein] + ADP + H(+)</text>
        <dbReference type="Rhea" id="RHEA:17989"/>
        <dbReference type="Rhea" id="RHEA-COMP:9863"/>
        <dbReference type="Rhea" id="RHEA-COMP:11604"/>
        <dbReference type="ChEBI" id="CHEBI:15378"/>
        <dbReference type="ChEBI" id="CHEBI:29999"/>
        <dbReference type="ChEBI" id="CHEBI:30616"/>
        <dbReference type="ChEBI" id="CHEBI:83421"/>
        <dbReference type="ChEBI" id="CHEBI:456216"/>
        <dbReference type="EC" id="2.7.11.1"/>
    </reaction>
</comment>
<dbReference type="FunFam" id="3.30.200.20:FF:000035">
    <property type="entry name" value="Serine/threonine protein kinase Stk1"/>
    <property type="match status" value="1"/>
</dbReference>
<evidence type="ECO:0000256" key="2">
    <source>
        <dbReference type="ARBA" id="ARBA00022527"/>
    </source>
</evidence>
<dbReference type="PANTHER" id="PTHR43289">
    <property type="entry name" value="MITOGEN-ACTIVATED PROTEIN KINASE KINASE KINASE 20-RELATED"/>
    <property type="match status" value="1"/>
</dbReference>
<dbReference type="InterPro" id="IPR008266">
    <property type="entry name" value="Tyr_kinase_AS"/>
</dbReference>
<dbReference type="OrthoDB" id="4408092at2"/>
<evidence type="ECO:0000256" key="5">
    <source>
        <dbReference type="ARBA" id="ARBA00022777"/>
    </source>
</evidence>
<dbReference type="SMART" id="SM00637">
    <property type="entry name" value="CBD_II"/>
    <property type="match status" value="1"/>
</dbReference>
<dbReference type="Gene3D" id="3.30.200.20">
    <property type="entry name" value="Phosphorylase Kinase, domain 1"/>
    <property type="match status" value="1"/>
</dbReference>
<dbReference type="EMBL" id="FMHV01000002">
    <property type="protein sequence ID" value="SCL13769.1"/>
    <property type="molecule type" value="Genomic_DNA"/>
</dbReference>
<dbReference type="GO" id="GO:0004553">
    <property type="term" value="F:hydrolase activity, hydrolyzing O-glycosyl compounds"/>
    <property type="evidence" value="ECO:0007669"/>
    <property type="project" value="InterPro"/>
</dbReference>
<dbReference type="CDD" id="cd14014">
    <property type="entry name" value="STKc_PknB_like"/>
    <property type="match status" value="1"/>
</dbReference>
<dbReference type="PANTHER" id="PTHR43289:SF6">
    <property type="entry name" value="SERINE_THREONINE-PROTEIN KINASE NEKL-3"/>
    <property type="match status" value="1"/>
</dbReference>
<dbReference type="GO" id="GO:0005975">
    <property type="term" value="P:carbohydrate metabolic process"/>
    <property type="evidence" value="ECO:0007669"/>
    <property type="project" value="InterPro"/>
</dbReference>
<dbReference type="GO" id="GO:0005524">
    <property type="term" value="F:ATP binding"/>
    <property type="evidence" value="ECO:0007669"/>
    <property type="project" value="UniProtKB-UniRule"/>
</dbReference>
<feature type="compositionally biased region" description="Basic and acidic residues" evidence="10">
    <location>
        <begin position="509"/>
        <end position="520"/>
    </location>
</feature>
<evidence type="ECO:0000256" key="9">
    <source>
        <dbReference type="PROSITE-ProRule" id="PRU10141"/>
    </source>
</evidence>
<dbReference type="PROSITE" id="PS00107">
    <property type="entry name" value="PROTEIN_KINASE_ATP"/>
    <property type="match status" value="1"/>
</dbReference>
<gene>
    <name evidence="13" type="ORF">GA0070624_0227</name>
</gene>
<dbReference type="InterPro" id="IPR011009">
    <property type="entry name" value="Kinase-like_dom_sf"/>
</dbReference>
<evidence type="ECO:0000256" key="8">
    <source>
        <dbReference type="ARBA" id="ARBA00048679"/>
    </source>
</evidence>
<dbReference type="Proteomes" id="UP000199413">
    <property type="component" value="Unassembled WGS sequence"/>
</dbReference>
<keyword evidence="3" id="KW-0808">Transferase</keyword>
<dbReference type="Gene3D" id="1.10.510.10">
    <property type="entry name" value="Transferase(Phosphotransferase) domain 1"/>
    <property type="match status" value="1"/>
</dbReference>
<dbReference type="Gene3D" id="2.60.40.290">
    <property type="match status" value="1"/>
</dbReference>
<evidence type="ECO:0000313" key="14">
    <source>
        <dbReference type="Proteomes" id="UP000199413"/>
    </source>
</evidence>
<organism evidence="13 14">
    <name type="scientific">Micromonospora rhizosphaerae</name>
    <dbReference type="NCBI Taxonomy" id="568872"/>
    <lineage>
        <taxon>Bacteria</taxon>
        <taxon>Bacillati</taxon>
        <taxon>Actinomycetota</taxon>
        <taxon>Actinomycetes</taxon>
        <taxon>Micromonosporales</taxon>
        <taxon>Micromonosporaceae</taxon>
        <taxon>Micromonospora</taxon>
    </lineage>
</organism>
<name>A0A1C6R9I3_9ACTN</name>
<dbReference type="SUPFAM" id="SSF56112">
    <property type="entry name" value="Protein kinase-like (PK-like)"/>
    <property type="match status" value="1"/>
</dbReference>
<feature type="region of interest" description="Disordered" evidence="10">
    <location>
        <begin position="482"/>
        <end position="530"/>
    </location>
</feature>
<accession>A0A1C6R9I3</accession>
<dbReference type="GO" id="GO:0004674">
    <property type="term" value="F:protein serine/threonine kinase activity"/>
    <property type="evidence" value="ECO:0007669"/>
    <property type="project" value="UniProtKB-KW"/>
</dbReference>
<keyword evidence="5 13" id="KW-0418">Kinase</keyword>
<dbReference type="Pfam" id="PF00553">
    <property type="entry name" value="CBM_2"/>
    <property type="match status" value="1"/>
</dbReference>
<feature type="compositionally biased region" description="Gly residues" evidence="10">
    <location>
        <begin position="521"/>
        <end position="530"/>
    </location>
</feature>
<dbReference type="SUPFAM" id="SSF49384">
    <property type="entry name" value="Carbohydrate-binding domain"/>
    <property type="match status" value="1"/>
</dbReference>
<keyword evidence="6 9" id="KW-0067">ATP-binding</keyword>
<proteinExistence type="predicted"/>
<dbReference type="AlphaFoldDB" id="A0A1C6R9I3"/>
<comment type="catalytic activity">
    <reaction evidence="7">
        <text>L-threonyl-[protein] + ATP = O-phospho-L-threonyl-[protein] + ADP + H(+)</text>
        <dbReference type="Rhea" id="RHEA:46608"/>
        <dbReference type="Rhea" id="RHEA-COMP:11060"/>
        <dbReference type="Rhea" id="RHEA-COMP:11605"/>
        <dbReference type="ChEBI" id="CHEBI:15378"/>
        <dbReference type="ChEBI" id="CHEBI:30013"/>
        <dbReference type="ChEBI" id="CHEBI:30616"/>
        <dbReference type="ChEBI" id="CHEBI:61977"/>
        <dbReference type="ChEBI" id="CHEBI:456216"/>
        <dbReference type="EC" id="2.7.11.1"/>
    </reaction>
</comment>
<keyword evidence="4 9" id="KW-0547">Nucleotide-binding</keyword>
<evidence type="ECO:0000256" key="4">
    <source>
        <dbReference type="ARBA" id="ARBA00022741"/>
    </source>
</evidence>
<keyword evidence="14" id="KW-1185">Reference proteome</keyword>
<evidence type="ECO:0000256" key="1">
    <source>
        <dbReference type="ARBA" id="ARBA00012513"/>
    </source>
</evidence>
<reference evidence="14" key="1">
    <citation type="submission" date="2016-06" db="EMBL/GenBank/DDBJ databases">
        <authorList>
            <person name="Varghese N."/>
            <person name="Submissions Spin"/>
        </authorList>
    </citation>
    <scope>NUCLEOTIDE SEQUENCE [LARGE SCALE GENOMIC DNA]</scope>
    <source>
        <strain evidence="14">DSM 45431</strain>
    </source>
</reference>
<dbReference type="InterPro" id="IPR000719">
    <property type="entry name" value="Prot_kinase_dom"/>
</dbReference>
<evidence type="ECO:0000313" key="13">
    <source>
        <dbReference type="EMBL" id="SCL13769.1"/>
    </source>
</evidence>
<evidence type="ECO:0000259" key="12">
    <source>
        <dbReference type="PROSITE" id="PS51173"/>
    </source>
</evidence>
<evidence type="ECO:0000256" key="6">
    <source>
        <dbReference type="ARBA" id="ARBA00022840"/>
    </source>
</evidence>
<dbReference type="EC" id="2.7.11.1" evidence="1"/>
<evidence type="ECO:0000256" key="3">
    <source>
        <dbReference type="ARBA" id="ARBA00022679"/>
    </source>
</evidence>
<dbReference type="STRING" id="568872.GA0070624_0227"/>
<feature type="domain" description="CBM2" evidence="12">
    <location>
        <begin position="370"/>
        <end position="479"/>
    </location>
</feature>
<protein>
    <recommendedName>
        <fullName evidence="1">non-specific serine/threonine protein kinase</fullName>
        <ecNumber evidence="1">2.7.11.1</ecNumber>
    </recommendedName>
</protein>
<feature type="binding site" evidence="9">
    <location>
        <position position="45"/>
    </location>
    <ligand>
        <name>ATP</name>
        <dbReference type="ChEBI" id="CHEBI:30616"/>
    </ligand>
</feature>
<evidence type="ECO:0000259" key="11">
    <source>
        <dbReference type="PROSITE" id="PS50011"/>
    </source>
</evidence>
<feature type="domain" description="Protein kinase" evidence="11">
    <location>
        <begin position="16"/>
        <end position="289"/>
    </location>
</feature>
<keyword evidence="2 13" id="KW-0723">Serine/threonine-protein kinase</keyword>
<dbReference type="PROSITE" id="PS00109">
    <property type="entry name" value="PROTEIN_KINASE_TYR"/>
    <property type="match status" value="1"/>
</dbReference>
<dbReference type="Pfam" id="PF00069">
    <property type="entry name" value="Pkinase"/>
    <property type="match status" value="1"/>
</dbReference>
<dbReference type="InterPro" id="IPR001919">
    <property type="entry name" value="CBD2"/>
</dbReference>
<sequence length="530" mass="55658">MGGAVRNGTQLLGERYRLVEQLGAGGMSVVWRGYDEVLGRQVAIKVLASRLASDKAFRHRIRIEAQAAARLCHPNITNVYDYGESEQVGLTVPYVVMELVDGGSLSSRLAREGQLPWREALIIGAEVASALAAAHARGVVHRDVTPGNVMLTSTGVKVVDFGISALVGESEKGPDGALLGTPAYLAPERLDNGQVSPATDVYAVGLLLYRMLTGRLPWRASTTTEMLRAHMYNDPDPMPSVTGLPAEVGELVRRCLAKRPGDRPPTADVARTLADAAGIAAIVPVSPAVGQVDPGLVENASTTILPWRSDTDALPLSGIRTRTRLATIRRRKVEAGVAAAGLVAVTATMWGVTSRSPASGGIEPTEARMGMAEPVPCEVDYVLRRDTGRDFAAELTLRNTGTRELRDWTMSFTFPGQQTVTKAQPAVQQQGRTVLLRPPATDPSLAPGAAKKVALSGRYTGSNPLPVQFRVGDTTCGVQVAGVAGSTPAPTTKAPTKKTTAKGGGGSHSSDDGGGRDRSGNGKGGGKGKR</sequence>
<dbReference type="InterPro" id="IPR012291">
    <property type="entry name" value="CBM2_carb-bd_dom_sf"/>
</dbReference>
<dbReference type="InterPro" id="IPR017441">
    <property type="entry name" value="Protein_kinase_ATP_BS"/>
</dbReference>
<dbReference type="GO" id="GO:0030247">
    <property type="term" value="F:polysaccharide binding"/>
    <property type="evidence" value="ECO:0007669"/>
    <property type="project" value="UniProtKB-UniRule"/>
</dbReference>
<dbReference type="RefSeq" id="WP_091335801.1">
    <property type="nucleotide sequence ID" value="NZ_FMHV01000002.1"/>
</dbReference>